<feature type="transmembrane region" description="Helical" evidence="9">
    <location>
        <begin position="145"/>
        <end position="166"/>
    </location>
</feature>
<sequence length="326" mass="35869">MAFRLKLVPTQTNIDFFKWQRVTFGASVLAVVLSILAVAVLGLNFGVDFKGGTTIRTESTQNLDISIYRGALEELGLGEVSITEVFDPTFRADQHVKMLRVAPQEGYEAVTPEVIAEIEATILQVDPAATFPSVESVGPKVSNELITKALLAVVAASAGIWIYVWLRFEWQFAVGLVAALVHDVVITVGLFAVFQWKFDLTIVAALLTILGYSVNDTVVIFDRLRENLQKFKQMPLRDLMNLTTNETLSRTVMTMTTTALALLALVIFGGDVIRGFVGAMLFGVFIGAYSTLYVAKNIVLMLGLDRTEKTKKERKPGDHEFANIDA</sequence>
<evidence type="ECO:0000313" key="12">
    <source>
        <dbReference type="Proteomes" id="UP001431963"/>
    </source>
</evidence>
<feature type="domain" description="Protein export membrane protein SecD/SecF C-terminal" evidence="10">
    <location>
        <begin position="120"/>
        <end position="303"/>
    </location>
</feature>
<dbReference type="SUPFAM" id="SSF82866">
    <property type="entry name" value="Multidrug efflux transporter AcrB transmembrane domain"/>
    <property type="match status" value="1"/>
</dbReference>
<keyword evidence="8 9" id="KW-0472">Membrane</keyword>
<comment type="function">
    <text evidence="9">Part of the Sec protein translocase complex. Interacts with the SecYEG preprotein conducting channel. SecDF uses the proton motive force (PMF) to complete protein translocation after the ATP-dependent function of SecA.</text>
</comment>
<dbReference type="InterPro" id="IPR022646">
    <property type="entry name" value="SecD/SecF_CS"/>
</dbReference>
<evidence type="ECO:0000256" key="1">
    <source>
        <dbReference type="ARBA" id="ARBA00004651"/>
    </source>
</evidence>
<dbReference type="Pfam" id="PF07549">
    <property type="entry name" value="Sec_GG"/>
    <property type="match status" value="1"/>
</dbReference>
<feature type="transmembrane region" description="Helical" evidence="9">
    <location>
        <begin position="21"/>
        <end position="43"/>
    </location>
</feature>
<feature type="transmembrane region" description="Helical" evidence="9">
    <location>
        <begin position="247"/>
        <end position="270"/>
    </location>
</feature>
<comment type="subunit">
    <text evidence="9">Forms a complex with SecD. Part of the essential Sec protein translocation apparatus which comprises SecA, SecYEG and auxiliary proteins SecDF-YajC and YidC.</text>
</comment>
<dbReference type="HAMAP" id="MF_01464_B">
    <property type="entry name" value="SecF_B"/>
    <property type="match status" value="1"/>
</dbReference>
<evidence type="ECO:0000256" key="3">
    <source>
        <dbReference type="ARBA" id="ARBA00022475"/>
    </source>
</evidence>
<dbReference type="Gene3D" id="1.20.1640.10">
    <property type="entry name" value="Multidrug efflux transporter AcrB transmembrane domain"/>
    <property type="match status" value="1"/>
</dbReference>
<keyword evidence="3 9" id="KW-1003">Cell membrane</keyword>
<keyword evidence="4 9" id="KW-0812">Transmembrane</keyword>
<dbReference type="Proteomes" id="UP001431963">
    <property type="component" value="Unassembled WGS sequence"/>
</dbReference>
<feature type="transmembrane region" description="Helical" evidence="9">
    <location>
        <begin position="276"/>
        <end position="304"/>
    </location>
</feature>
<dbReference type="InterPro" id="IPR005665">
    <property type="entry name" value="SecF_bac"/>
</dbReference>
<evidence type="ECO:0000256" key="4">
    <source>
        <dbReference type="ARBA" id="ARBA00022692"/>
    </source>
</evidence>
<feature type="transmembrane region" description="Helical" evidence="9">
    <location>
        <begin position="173"/>
        <end position="194"/>
    </location>
</feature>
<keyword evidence="7 9" id="KW-0811">Translocation</keyword>
<dbReference type="PRINTS" id="PR01755">
    <property type="entry name" value="SECFTRNLCASE"/>
</dbReference>
<evidence type="ECO:0000313" key="11">
    <source>
        <dbReference type="EMBL" id="MEH7829209.1"/>
    </source>
</evidence>
<comment type="caution">
    <text evidence="11">The sequence shown here is derived from an EMBL/GenBank/DDBJ whole genome shotgun (WGS) entry which is preliminary data.</text>
</comment>
<dbReference type="InterPro" id="IPR022645">
    <property type="entry name" value="SecD/SecF_bac"/>
</dbReference>
<accession>A0ABU8BYV1</accession>
<name>A0ABU8BYV1_9RHOB</name>
<dbReference type="PANTHER" id="PTHR30081">
    <property type="entry name" value="PROTEIN-EXPORT MEMBRANE PROTEIN SEC"/>
    <property type="match status" value="1"/>
</dbReference>
<evidence type="ECO:0000256" key="7">
    <source>
        <dbReference type="ARBA" id="ARBA00023010"/>
    </source>
</evidence>
<evidence type="ECO:0000256" key="9">
    <source>
        <dbReference type="HAMAP-Rule" id="MF_01464"/>
    </source>
</evidence>
<dbReference type="EMBL" id="JBALHR010000008">
    <property type="protein sequence ID" value="MEH7829209.1"/>
    <property type="molecule type" value="Genomic_DNA"/>
</dbReference>
<evidence type="ECO:0000256" key="5">
    <source>
        <dbReference type="ARBA" id="ARBA00022927"/>
    </source>
</evidence>
<keyword evidence="6 9" id="KW-1133">Transmembrane helix</keyword>
<organism evidence="11 12">
    <name type="scientific">Gemmobacter denitrificans</name>
    <dbReference type="NCBI Taxonomy" id="3123040"/>
    <lineage>
        <taxon>Bacteria</taxon>
        <taxon>Pseudomonadati</taxon>
        <taxon>Pseudomonadota</taxon>
        <taxon>Alphaproteobacteria</taxon>
        <taxon>Rhodobacterales</taxon>
        <taxon>Paracoccaceae</taxon>
        <taxon>Gemmobacter</taxon>
    </lineage>
</organism>
<protein>
    <recommendedName>
        <fullName evidence="9">Protein-export membrane protein SecF</fullName>
    </recommendedName>
</protein>
<comment type="subcellular location">
    <subcellularLocation>
        <location evidence="1 9">Cell membrane</location>
        <topology evidence="1 9">Multi-pass membrane protein</topology>
    </subcellularLocation>
</comment>
<dbReference type="RefSeq" id="WP_335424029.1">
    <property type="nucleotide sequence ID" value="NZ_JBALHR010000008.1"/>
</dbReference>
<evidence type="ECO:0000256" key="2">
    <source>
        <dbReference type="ARBA" id="ARBA00022448"/>
    </source>
</evidence>
<dbReference type="InterPro" id="IPR022813">
    <property type="entry name" value="SecD/SecF_arch_bac"/>
</dbReference>
<proteinExistence type="inferred from homology"/>
<reference evidence="11" key="1">
    <citation type="submission" date="2024-02" db="EMBL/GenBank/DDBJ databases">
        <title>Genome sequences of strain Gemmobacter sp. JM10B15.</title>
        <authorList>
            <person name="Zhang M."/>
        </authorList>
    </citation>
    <scope>NUCLEOTIDE SEQUENCE</scope>
    <source>
        <strain evidence="11">JM10B15</strain>
    </source>
</reference>
<comment type="similarity">
    <text evidence="9">Belongs to the SecD/SecF family. SecF subfamily.</text>
</comment>
<evidence type="ECO:0000256" key="6">
    <source>
        <dbReference type="ARBA" id="ARBA00022989"/>
    </source>
</evidence>
<dbReference type="NCBIfam" id="TIGR00966">
    <property type="entry name" value="transloc_SecF"/>
    <property type="match status" value="1"/>
</dbReference>
<dbReference type="InterPro" id="IPR048634">
    <property type="entry name" value="SecD_SecF_C"/>
</dbReference>
<keyword evidence="2 9" id="KW-0813">Transport</keyword>
<dbReference type="NCBIfam" id="TIGR00916">
    <property type="entry name" value="2A0604s01"/>
    <property type="match status" value="1"/>
</dbReference>
<dbReference type="PANTHER" id="PTHR30081:SF8">
    <property type="entry name" value="PROTEIN TRANSLOCASE SUBUNIT SECF"/>
    <property type="match status" value="1"/>
</dbReference>
<evidence type="ECO:0000256" key="8">
    <source>
        <dbReference type="ARBA" id="ARBA00023136"/>
    </source>
</evidence>
<evidence type="ECO:0000259" key="10">
    <source>
        <dbReference type="Pfam" id="PF02355"/>
    </source>
</evidence>
<keyword evidence="12" id="KW-1185">Reference proteome</keyword>
<keyword evidence="5 9" id="KW-0653">Protein transport</keyword>
<feature type="transmembrane region" description="Helical" evidence="9">
    <location>
        <begin position="200"/>
        <end position="221"/>
    </location>
</feature>
<dbReference type="InterPro" id="IPR055344">
    <property type="entry name" value="SecD_SecF_C_bact"/>
</dbReference>
<dbReference type="Pfam" id="PF02355">
    <property type="entry name" value="SecD_SecF_C"/>
    <property type="match status" value="1"/>
</dbReference>
<gene>
    <name evidence="9 11" type="primary">secF</name>
    <name evidence="11" type="ORF">V6590_13715</name>
</gene>